<feature type="transmembrane region" description="Helical" evidence="1">
    <location>
        <begin position="127"/>
        <end position="145"/>
    </location>
</feature>
<dbReference type="Proteomes" id="UP000324269">
    <property type="component" value="Unassembled WGS sequence"/>
</dbReference>
<evidence type="ECO:0000256" key="1">
    <source>
        <dbReference type="SAM" id="Phobius"/>
    </source>
</evidence>
<evidence type="ECO:0000313" key="3">
    <source>
        <dbReference type="Proteomes" id="UP000324269"/>
    </source>
</evidence>
<dbReference type="OrthoDB" id="2453008at2"/>
<reference evidence="2 3" key="1">
    <citation type="submission" date="2019-08" db="EMBL/GenBank/DDBJ databases">
        <title>Bacillus genomes from the desert of Cuatro Cienegas, Coahuila.</title>
        <authorList>
            <person name="Olmedo-Alvarez G."/>
        </authorList>
    </citation>
    <scope>NUCLEOTIDE SEQUENCE [LARGE SCALE GENOMIC DNA]</scope>
    <source>
        <strain evidence="2 3">CH87b_3T</strain>
    </source>
</reference>
<feature type="transmembrane region" description="Helical" evidence="1">
    <location>
        <begin position="221"/>
        <end position="239"/>
    </location>
</feature>
<feature type="transmembrane region" description="Helical" evidence="1">
    <location>
        <begin position="278"/>
        <end position="298"/>
    </location>
</feature>
<dbReference type="EMBL" id="VTEZ01000003">
    <property type="protein sequence ID" value="TYS85703.1"/>
    <property type="molecule type" value="Genomic_DNA"/>
</dbReference>
<protein>
    <recommendedName>
        <fullName evidence="4">DUF4129 domain-containing protein</fullName>
    </recommendedName>
</protein>
<comment type="caution">
    <text evidence="2">The sequence shown here is derived from an EMBL/GenBank/DDBJ whole genome shotgun (WGS) entry which is preliminary data.</text>
</comment>
<feature type="transmembrane region" description="Helical" evidence="1">
    <location>
        <begin position="78"/>
        <end position="107"/>
    </location>
</feature>
<feature type="transmembrane region" description="Helical" evidence="1">
    <location>
        <begin position="191"/>
        <end position="209"/>
    </location>
</feature>
<gene>
    <name evidence="2" type="ORF">FZC85_12060</name>
</gene>
<feature type="transmembrane region" description="Helical" evidence="1">
    <location>
        <begin position="21"/>
        <end position="40"/>
    </location>
</feature>
<keyword evidence="1" id="KW-1133">Transmembrane helix</keyword>
<keyword evidence="1" id="KW-0812">Transmembrane</keyword>
<accession>A0A5D4TZ61</accession>
<feature type="transmembrane region" description="Helical" evidence="1">
    <location>
        <begin position="152"/>
        <end position="171"/>
    </location>
</feature>
<name>A0A5D4TZ61_9BACI</name>
<dbReference type="RefSeq" id="WP_148968553.1">
    <property type="nucleotide sequence ID" value="NZ_JBNIKW010000004.1"/>
</dbReference>
<proteinExistence type="predicted"/>
<feature type="transmembrane region" description="Helical" evidence="1">
    <location>
        <begin position="46"/>
        <end position="66"/>
    </location>
</feature>
<keyword evidence="1" id="KW-0472">Membrane</keyword>
<evidence type="ECO:0000313" key="2">
    <source>
        <dbReference type="EMBL" id="TYS85703.1"/>
    </source>
</evidence>
<dbReference type="AlphaFoldDB" id="A0A5D4TZ61"/>
<organism evidence="2 3">
    <name type="scientific">Rossellomorea aquimaris</name>
    <dbReference type="NCBI Taxonomy" id="189382"/>
    <lineage>
        <taxon>Bacteria</taxon>
        <taxon>Bacillati</taxon>
        <taxon>Bacillota</taxon>
        <taxon>Bacilli</taxon>
        <taxon>Bacillales</taxon>
        <taxon>Bacillaceae</taxon>
        <taxon>Rossellomorea</taxon>
    </lineage>
</organism>
<evidence type="ECO:0008006" key="4">
    <source>
        <dbReference type="Google" id="ProtNLM"/>
    </source>
</evidence>
<sequence length="420" mass="47814">MESIVENSFLMKHKQMLFIKMGLYAGIDLLFVLLAITFLFTGDVVLNQYVPAFSMMLVLLLAYTAISLKMQSFNNILLYGVFALGIGTGILLFSASWWVLLPAAIFLHWKISSHLQIKDPSIEISSGHVLIFLFISAASLFSGSLRQLENTYLVYSLLYLLFAFVGTFTSIQRMLASENKGVKKSIYKPFVLLLTVFLSGGIVAAFSSVVSQGVYWLLEKVFWLFSFLVTPIFNILIKIRDSIMKFFESKPETGDGNEVEQQVYDESQLSTLGDGLSFSWLDEALLVLLVCFVIIYLVKKRKMSLHLSTSGGSTLVMTTRVSGAGDIPNQKEQVEYSKARDSIRKYMKMLEEEAYKNKVGRLPNENVQAWFTRIELEEIAQFHTIYERVRYGRGVPEQDEVDFFTKRVQEHIDSLNTRHE</sequence>